<dbReference type="RefSeq" id="WP_187015274.1">
    <property type="nucleotide sequence ID" value="NZ_JACOQI010000012.1"/>
</dbReference>
<feature type="domain" description="DUF218" evidence="1">
    <location>
        <begin position="52"/>
        <end position="172"/>
    </location>
</feature>
<evidence type="ECO:0000313" key="2">
    <source>
        <dbReference type="EMBL" id="MBC5771043.1"/>
    </source>
</evidence>
<dbReference type="InterPro" id="IPR014729">
    <property type="entry name" value="Rossmann-like_a/b/a_fold"/>
</dbReference>
<dbReference type="PANTHER" id="PTHR30336:SF6">
    <property type="entry name" value="INTEGRAL MEMBRANE PROTEIN"/>
    <property type="match status" value="1"/>
</dbReference>
<reference evidence="2" key="1">
    <citation type="submission" date="2020-08" db="EMBL/GenBank/DDBJ databases">
        <title>Genome public.</title>
        <authorList>
            <person name="Liu C."/>
            <person name="Sun Q."/>
        </authorList>
    </citation>
    <scope>NUCLEOTIDE SEQUENCE</scope>
    <source>
        <strain evidence="2">BX15</strain>
    </source>
</reference>
<comment type="caution">
    <text evidence="2">The sequence shown here is derived from an EMBL/GenBank/DDBJ whole genome shotgun (WGS) entry which is preliminary data.</text>
</comment>
<dbReference type="InterPro" id="IPR051599">
    <property type="entry name" value="Cell_Envelope_Assoc"/>
</dbReference>
<accession>A0A923MJW2</accession>
<dbReference type="EMBL" id="JACOQI010000012">
    <property type="protein sequence ID" value="MBC5771043.1"/>
    <property type="molecule type" value="Genomic_DNA"/>
</dbReference>
<name>A0A923MJW2_9FIRM</name>
<dbReference type="Proteomes" id="UP000620327">
    <property type="component" value="Unassembled WGS sequence"/>
</dbReference>
<dbReference type="GO" id="GO:0005886">
    <property type="term" value="C:plasma membrane"/>
    <property type="evidence" value="ECO:0007669"/>
    <property type="project" value="TreeGrafter"/>
</dbReference>
<evidence type="ECO:0000259" key="1">
    <source>
        <dbReference type="Pfam" id="PF02698"/>
    </source>
</evidence>
<protein>
    <submittedName>
        <fullName evidence="2">YdcF family protein</fullName>
    </submittedName>
</protein>
<gene>
    <name evidence="2" type="ORF">H8Z83_12060</name>
</gene>
<organism evidence="2 3">
    <name type="scientific">Dysosmobacter segnis</name>
    <dbReference type="NCBI Taxonomy" id="2763042"/>
    <lineage>
        <taxon>Bacteria</taxon>
        <taxon>Bacillati</taxon>
        <taxon>Bacillota</taxon>
        <taxon>Clostridia</taxon>
        <taxon>Eubacteriales</taxon>
        <taxon>Oscillospiraceae</taxon>
        <taxon>Dysosmobacter</taxon>
    </lineage>
</organism>
<sequence>MKKRIWKRLFIALLCLALISGVTVLGINGHVKKSTADQILSPEEAATLTDVDCILVLGCYVHDSGRPSDMLADRLRRGIELYQSGAAPKLLMSGDHGQKDYNEVKAMKLEAMDEGIPSEDIFMDHAGFSTYESIFRARDVFAADKIIIVTQEYHLYRALHVANALGVEAYGVAADYHTYVGQAYRELREILARNKDFATSILKPEPTYLGDVIPVSGDGDLTNDGDMEPVLS</sequence>
<keyword evidence="3" id="KW-1185">Reference proteome</keyword>
<dbReference type="AlphaFoldDB" id="A0A923MJW2"/>
<dbReference type="PANTHER" id="PTHR30336">
    <property type="entry name" value="INNER MEMBRANE PROTEIN, PROBABLE PERMEASE"/>
    <property type="match status" value="1"/>
</dbReference>
<dbReference type="Pfam" id="PF02698">
    <property type="entry name" value="DUF218"/>
    <property type="match status" value="1"/>
</dbReference>
<dbReference type="Gene3D" id="3.40.50.620">
    <property type="entry name" value="HUPs"/>
    <property type="match status" value="1"/>
</dbReference>
<dbReference type="InterPro" id="IPR003848">
    <property type="entry name" value="DUF218"/>
</dbReference>
<dbReference type="CDD" id="cd06259">
    <property type="entry name" value="YdcF-like"/>
    <property type="match status" value="1"/>
</dbReference>
<evidence type="ECO:0000313" key="3">
    <source>
        <dbReference type="Proteomes" id="UP000620327"/>
    </source>
</evidence>
<proteinExistence type="predicted"/>